<name>A0A7X5HXC2_9FIRM</name>
<feature type="domain" description="Quinolinate phosphoribosyl transferase N-terminal" evidence="14">
    <location>
        <begin position="23"/>
        <end position="108"/>
    </location>
</feature>
<evidence type="ECO:0000256" key="3">
    <source>
        <dbReference type="ARBA" id="ARBA00009400"/>
    </source>
</evidence>
<dbReference type="SUPFAM" id="SSF51690">
    <property type="entry name" value="Nicotinate/Quinolinate PRTase C-terminal domain-like"/>
    <property type="match status" value="1"/>
</dbReference>
<dbReference type="Pfam" id="PF02749">
    <property type="entry name" value="QRPTase_N"/>
    <property type="match status" value="1"/>
</dbReference>
<keyword evidence="7 12" id="KW-0328">Glycosyltransferase</keyword>
<dbReference type="RefSeq" id="WP_162371121.1">
    <property type="nucleotide sequence ID" value="NZ_JAAEEH010000037.1"/>
</dbReference>
<comment type="similarity">
    <text evidence="3 12">Belongs to the NadC/ModD family.</text>
</comment>
<dbReference type="Gene3D" id="3.90.1170.20">
    <property type="entry name" value="Quinolinate phosphoribosyl transferase, N-terminal domain"/>
    <property type="match status" value="1"/>
</dbReference>
<feature type="domain" description="Quinolinate phosphoribosyl transferase C-terminal" evidence="13">
    <location>
        <begin position="110"/>
        <end position="275"/>
    </location>
</feature>
<dbReference type="GO" id="GO:0005737">
    <property type="term" value="C:cytoplasm"/>
    <property type="evidence" value="ECO:0007669"/>
    <property type="project" value="TreeGrafter"/>
</dbReference>
<keyword evidence="8 12" id="KW-0808">Transferase</keyword>
<sequence>MLLQAHIDRIIQNALDEDVSYGDITTQVLLEPTDQAWGRLLAKEAGTLSGLGIFVRVFALLDPEVAVTLHAKDGERVEAGACIAHIQGPAQAILTGERTALNILQRMSGIATATRALVDAAAGTKARIVDTRKTAPGLRILDKAAVLDGGGRNHRFNLSDAVMIKDNHSQAVGGIRQAVAAAREKIPHTMKVEVEAETLEQVAEALEAGADIIMLDNMDLPAIREAVALIGGRALVEASGNVTLERVRELAATGVDVISCGAITHSVKAMDISLKF</sequence>
<dbReference type="Pfam" id="PF01729">
    <property type="entry name" value="QRPTase_C"/>
    <property type="match status" value="1"/>
</dbReference>
<keyword evidence="6" id="KW-0662">Pyridine nucleotide biosynthesis</keyword>
<dbReference type="PANTHER" id="PTHR32179:SF3">
    <property type="entry name" value="NICOTINATE-NUCLEOTIDE PYROPHOSPHORYLASE [CARBOXYLATING]"/>
    <property type="match status" value="1"/>
</dbReference>
<dbReference type="PANTHER" id="PTHR32179">
    <property type="entry name" value="NICOTINATE-NUCLEOTIDE PYROPHOSPHORYLASE [CARBOXYLATING]"/>
    <property type="match status" value="1"/>
</dbReference>
<dbReference type="FunFam" id="3.90.1170.20:FF:000001">
    <property type="entry name" value="Nicotinate-nucleotide diphosphorylase (Carboxylating)"/>
    <property type="match status" value="1"/>
</dbReference>
<dbReference type="EMBL" id="JAAEEH010000037">
    <property type="protein sequence ID" value="NDL68397.1"/>
    <property type="molecule type" value="Genomic_DNA"/>
</dbReference>
<proteinExistence type="inferred from homology"/>
<dbReference type="FunFam" id="3.20.20.70:FF:000030">
    <property type="entry name" value="Nicotinate-nucleotide pyrophosphorylase, carboxylating"/>
    <property type="match status" value="1"/>
</dbReference>
<gene>
    <name evidence="15" type="primary">nadC</name>
    <name evidence="15" type="ORF">GXN74_11665</name>
</gene>
<evidence type="ECO:0000256" key="10">
    <source>
        <dbReference type="ARBA" id="ARBA00047445"/>
    </source>
</evidence>
<organism evidence="15 16">
    <name type="scientific">Anaerotalea alkaliphila</name>
    <dbReference type="NCBI Taxonomy" id="2662126"/>
    <lineage>
        <taxon>Bacteria</taxon>
        <taxon>Bacillati</taxon>
        <taxon>Bacillota</taxon>
        <taxon>Clostridia</taxon>
        <taxon>Eubacteriales</taxon>
        <taxon>Anaerotalea</taxon>
    </lineage>
</organism>
<evidence type="ECO:0000259" key="13">
    <source>
        <dbReference type="Pfam" id="PF01729"/>
    </source>
</evidence>
<dbReference type="GO" id="GO:0004514">
    <property type="term" value="F:nicotinate-nucleotide diphosphorylase (carboxylating) activity"/>
    <property type="evidence" value="ECO:0007669"/>
    <property type="project" value="UniProtKB-EC"/>
</dbReference>
<evidence type="ECO:0000256" key="11">
    <source>
        <dbReference type="ARBA" id="ARBA00069173"/>
    </source>
</evidence>
<evidence type="ECO:0000256" key="5">
    <source>
        <dbReference type="ARBA" id="ARBA00011944"/>
    </source>
</evidence>
<comment type="caution">
    <text evidence="15">The sequence shown here is derived from an EMBL/GenBank/DDBJ whole genome shotgun (WGS) entry which is preliminary data.</text>
</comment>
<reference evidence="15 16" key="1">
    <citation type="submission" date="2020-01" db="EMBL/GenBank/DDBJ databases">
        <title>Anaeroalcalibacter tamaniensis gen. nov., sp. nov., moderately halophilic strictly anaerobic fermenter bacterium from mud volcano of Taman peninsula.</title>
        <authorList>
            <person name="Frolova A."/>
            <person name="Merkel A.Y."/>
            <person name="Slobodkin A.I."/>
        </authorList>
    </citation>
    <scope>NUCLEOTIDE SEQUENCE [LARGE SCALE GENOMIC DNA]</scope>
    <source>
        <strain evidence="15 16">F-3ap</strain>
    </source>
</reference>
<dbReference type="InterPro" id="IPR004393">
    <property type="entry name" value="NadC"/>
</dbReference>
<evidence type="ECO:0000256" key="12">
    <source>
        <dbReference type="PIRNR" id="PIRNR006250"/>
    </source>
</evidence>
<dbReference type="GO" id="GO:0034213">
    <property type="term" value="P:quinolinate catabolic process"/>
    <property type="evidence" value="ECO:0007669"/>
    <property type="project" value="TreeGrafter"/>
</dbReference>
<comment type="pathway">
    <text evidence="2">Cofactor biosynthesis; NAD(+) biosynthesis; nicotinate D-ribonucleotide from quinolinate: step 1/1.</text>
</comment>
<evidence type="ECO:0000256" key="6">
    <source>
        <dbReference type="ARBA" id="ARBA00022642"/>
    </source>
</evidence>
<dbReference type="InterPro" id="IPR002638">
    <property type="entry name" value="Quinolinate_PRibosylTrfase_C"/>
</dbReference>
<dbReference type="AlphaFoldDB" id="A0A7X5HXC2"/>
<dbReference type="CDD" id="cd01572">
    <property type="entry name" value="QPRTase"/>
    <property type="match status" value="1"/>
</dbReference>
<evidence type="ECO:0000256" key="1">
    <source>
        <dbReference type="ARBA" id="ARBA00003237"/>
    </source>
</evidence>
<dbReference type="InterPro" id="IPR027277">
    <property type="entry name" value="NadC/ModD"/>
</dbReference>
<comment type="function">
    <text evidence="1">Involved in the catabolism of quinolinic acid (QA).</text>
</comment>
<evidence type="ECO:0000259" key="14">
    <source>
        <dbReference type="Pfam" id="PF02749"/>
    </source>
</evidence>
<dbReference type="SUPFAM" id="SSF54675">
    <property type="entry name" value="Nicotinate/Quinolinate PRTase N-terminal domain-like"/>
    <property type="match status" value="1"/>
</dbReference>
<evidence type="ECO:0000256" key="9">
    <source>
        <dbReference type="ARBA" id="ARBA00033102"/>
    </source>
</evidence>
<dbReference type="EC" id="2.4.2.19" evidence="5"/>
<evidence type="ECO:0000256" key="7">
    <source>
        <dbReference type="ARBA" id="ARBA00022676"/>
    </source>
</evidence>
<accession>A0A7X5HXC2</accession>
<dbReference type="InterPro" id="IPR022412">
    <property type="entry name" value="Quinolinate_PRibosylTrfase_N"/>
</dbReference>
<dbReference type="GO" id="GO:0009435">
    <property type="term" value="P:NAD+ biosynthetic process"/>
    <property type="evidence" value="ECO:0007669"/>
    <property type="project" value="UniProtKB-UniPathway"/>
</dbReference>
<dbReference type="UniPathway" id="UPA00253">
    <property type="reaction ID" value="UER00331"/>
</dbReference>
<dbReference type="InterPro" id="IPR036068">
    <property type="entry name" value="Nicotinate_pribotase-like_C"/>
</dbReference>
<comment type="catalytic activity">
    <reaction evidence="10">
        <text>nicotinate beta-D-ribonucleotide + CO2 + diphosphate = quinolinate + 5-phospho-alpha-D-ribose 1-diphosphate + 2 H(+)</text>
        <dbReference type="Rhea" id="RHEA:12733"/>
        <dbReference type="ChEBI" id="CHEBI:15378"/>
        <dbReference type="ChEBI" id="CHEBI:16526"/>
        <dbReference type="ChEBI" id="CHEBI:29959"/>
        <dbReference type="ChEBI" id="CHEBI:33019"/>
        <dbReference type="ChEBI" id="CHEBI:57502"/>
        <dbReference type="ChEBI" id="CHEBI:58017"/>
        <dbReference type="EC" id="2.4.2.19"/>
    </reaction>
</comment>
<evidence type="ECO:0000313" key="16">
    <source>
        <dbReference type="Proteomes" id="UP000461585"/>
    </source>
</evidence>
<evidence type="ECO:0000256" key="8">
    <source>
        <dbReference type="ARBA" id="ARBA00022679"/>
    </source>
</evidence>
<dbReference type="InterPro" id="IPR013785">
    <property type="entry name" value="Aldolase_TIM"/>
</dbReference>
<evidence type="ECO:0000256" key="2">
    <source>
        <dbReference type="ARBA" id="ARBA00004893"/>
    </source>
</evidence>
<dbReference type="Proteomes" id="UP000461585">
    <property type="component" value="Unassembled WGS sequence"/>
</dbReference>
<dbReference type="NCBIfam" id="TIGR00078">
    <property type="entry name" value="nadC"/>
    <property type="match status" value="1"/>
</dbReference>
<protein>
    <recommendedName>
        <fullName evidence="11">Probable nicotinate-nucleotide pyrophosphorylase [carboxylating]</fullName>
        <ecNumber evidence="5">2.4.2.19</ecNumber>
    </recommendedName>
    <alternativeName>
        <fullName evidence="9">Quinolinate phosphoribosyltransferase [decarboxylating]</fullName>
    </alternativeName>
</protein>
<dbReference type="Gene3D" id="3.20.20.70">
    <property type="entry name" value="Aldolase class I"/>
    <property type="match status" value="1"/>
</dbReference>
<dbReference type="InterPro" id="IPR037128">
    <property type="entry name" value="Quinolinate_PRibosylTase_N_sf"/>
</dbReference>
<comment type="subunit">
    <text evidence="4">Hexamer formed by 3 homodimers.</text>
</comment>
<evidence type="ECO:0000313" key="15">
    <source>
        <dbReference type="EMBL" id="NDL68397.1"/>
    </source>
</evidence>
<dbReference type="PIRSF" id="PIRSF006250">
    <property type="entry name" value="NadC_ModD"/>
    <property type="match status" value="1"/>
</dbReference>
<keyword evidence="16" id="KW-1185">Reference proteome</keyword>
<evidence type="ECO:0000256" key="4">
    <source>
        <dbReference type="ARBA" id="ARBA00011218"/>
    </source>
</evidence>